<name>A0A8S2F4X8_9BILA</name>
<keyword evidence="5" id="KW-0472">Membrane</keyword>
<gene>
    <name evidence="7" type="ORF">OVA965_LOCUS29662</name>
    <name evidence="8" type="ORF">TMI583_LOCUS30446</name>
</gene>
<keyword evidence="2" id="KW-0677">Repeat</keyword>
<feature type="non-terminal residue" evidence="7">
    <location>
        <position position="212"/>
    </location>
</feature>
<comment type="caution">
    <text evidence="7">The sequence shown here is derived from an EMBL/GenBank/DDBJ whole genome shotgun (WGS) entry which is preliminary data.</text>
</comment>
<dbReference type="Proteomes" id="UP000682733">
    <property type="component" value="Unassembled WGS sequence"/>
</dbReference>
<evidence type="ECO:0000256" key="1">
    <source>
        <dbReference type="ARBA" id="ARBA00022536"/>
    </source>
</evidence>
<evidence type="ECO:0000256" key="4">
    <source>
        <dbReference type="PROSITE-ProRule" id="PRU00076"/>
    </source>
</evidence>
<keyword evidence="5" id="KW-0812">Transmembrane</keyword>
<feature type="disulfide bond" evidence="4">
    <location>
        <begin position="99"/>
        <end position="108"/>
    </location>
</feature>
<keyword evidence="1 4" id="KW-0245">EGF-like domain</keyword>
<dbReference type="Proteomes" id="UP000677228">
    <property type="component" value="Unassembled WGS sequence"/>
</dbReference>
<dbReference type="PROSITE" id="PS00022">
    <property type="entry name" value="EGF_1"/>
    <property type="match status" value="2"/>
</dbReference>
<dbReference type="InterPro" id="IPR001881">
    <property type="entry name" value="EGF-like_Ca-bd_dom"/>
</dbReference>
<keyword evidence="3 4" id="KW-1015">Disulfide bond</keyword>
<dbReference type="GO" id="GO:0005509">
    <property type="term" value="F:calcium ion binding"/>
    <property type="evidence" value="ECO:0007669"/>
    <property type="project" value="InterPro"/>
</dbReference>
<dbReference type="PROSITE" id="PS01186">
    <property type="entry name" value="EGF_2"/>
    <property type="match status" value="1"/>
</dbReference>
<dbReference type="SMART" id="SM00181">
    <property type="entry name" value="EGF"/>
    <property type="match status" value="2"/>
</dbReference>
<sequence length="212" mass="23391">LGQDDDPNCVKCDIRAVCVRMGNTTGVSCVCMPGFTLTATGQCILEGHCSNESQCLCLNGYGGIMCELDINECVQSITGDNICGNHPCTNLPGDYHCQCDFFHSGKRCEIISGIGLFVIILSSVIVTLIVLFLILLSIRTFLQYRLTRIAKEKDPQSNPHLVTLTTGFDDSACVRPIKRIYMPMTTSFQSISNDKQTKIDEIFPPQYEDTKS</sequence>
<reference evidence="7" key="1">
    <citation type="submission" date="2021-02" db="EMBL/GenBank/DDBJ databases">
        <authorList>
            <person name="Nowell W R."/>
        </authorList>
    </citation>
    <scope>NUCLEOTIDE SEQUENCE</scope>
</reference>
<dbReference type="InterPro" id="IPR000742">
    <property type="entry name" value="EGF"/>
</dbReference>
<feature type="transmembrane region" description="Helical" evidence="5">
    <location>
        <begin position="114"/>
        <end position="138"/>
    </location>
</feature>
<dbReference type="PROSITE" id="PS50026">
    <property type="entry name" value="EGF_3"/>
    <property type="match status" value="1"/>
</dbReference>
<dbReference type="InterPro" id="IPR000152">
    <property type="entry name" value="EGF-type_Asp/Asn_hydroxyl_site"/>
</dbReference>
<dbReference type="SMART" id="SM00179">
    <property type="entry name" value="EGF_CA"/>
    <property type="match status" value="1"/>
</dbReference>
<evidence type="ECO:0000313" key="9">
    <source>
        <dbReference type="Proteomes" id="UP000677228"/>
    </source>
</evidence>
<dbReference type="InterPro" id="IPR018097">
    <property type="entry name" value="EGF_Ca-bd_CS"/>
</dbReference>
<accession>A0A8S2F4X8</accession>
<dbReference type="InterPro" id="IPR009030">
    <property type="entry name" value="Growth_fac_rcpt_cys_sf"/>
</dbReference>
<dbReference type="PROSITE" id="PS00010">
    <property type="entry name" value="ASX_HYDROXYL"/>
    <property type="match status" value="1"/>
</dbReference>
<protein>
    <recommendedName>
        <fullName evidence="6">EGF-like domain-containing protein</fullName>
    </recommendedName>
</protein>
<evidence type="ECO:0000256" key="3">
    <source>
        <dbReference type="ARBA" id="ARBA00023157"/>
    </source>
</evidence>
<dbReference type="SUPFAM" id="SSF57184">
    <property type="entry name" value="Growth factor receptor domain"/>
    <property type="match status" value="1"/>
</dbReference>
<dbReference type="EMBL" id="CAJNOK010021023">
    <property type="protein sequence ID" value="CAF1326000.1"/>
    <property type="molecule type" value="Genomic_DNA"/>
</dbReference>
<evidence type="ECO:0000256" key="2">
    <source>
        <dbReference type="ARBA" id="ARBA00022737"/>
    </source>
</evidence>
<organism evidence="7 9">
    <name type="scientific">Didymodactylos carnosus</name>
    <dbReference type="NCBI Taxonomy" id="1234261"/>
    <lineage>
        <taxon>Eukaryota</taxon>
        <taxon>Metazoa</taxon>
        <taxon>Spiralia</taxon>
        <taxon>Gnathifera</taxon>
        <taxon>Rotifera</taxon>
        <taxon>Eurotatoria</taxon>
        <taxon>Bdelloidea</taxon>
        <taxon>Philodinida</taxon>
        <taxon>Philodinidae</taxon>
        <taxon>Didymodactylos</taxon>
    </lineage>
</organism>
<dbReference type="AlphaFoldDB" id="A0A8S2F4X8"/>
<evidence type="ECO:0000313" key="7">
    <source>
        <dbReference type="EMBL" id="CAF1326000.1"/>
    </source>
</evidence>
<evidence type="ECO:0000259" key="6">
    <source>
        <dbReference type="PROSITE" id="PS50026"/>
    </source>
</evidence>
<proteinExistence type="predicted"/>
<dbReference type="PROSITE" id="PS01187">
    <property type="entry name" value="EGF_CA"/>
    <property type="match status" value="1"/>
</dbReference>
<feature type="domain" description="EGF-like" evidence="6">
    <location>
        <begin position="69"/>
        <end position="109"/>
    </location>
</feature>
<evidence type="ECO:0000256" key="5">
    <source>
        <dbReference type="SAM" id="Phobius"/>
    </source>
</evidence>
<keyword evidence="5" id="KW-1133">Transmembrane helix</keyword>
<evidence type="ECO:0000313" key="8">
    <source>
        <dbReference type="EMBL" id="CAF4137091.1"/>
    </source>
</evidence>
<comment type="caution">
    <text evidence="4">Lacks conserved residue(s) required for the propagation of feature annotation.</text>
</comment>
<dbReference type="EMBL" id="CAJOBA010042635">
    <property type="protein sequence ID" value="CAF4137091.1"/>
    <property type="molecule type" value="Genomic_DNA"/>
</dbReference>
<dbReference type="CDD" id="cd00054">
    <property type="entry name" value="EGF_CA"/>
    <property type="match status" value="1"/>
</dbReference>
<dbReference type="Gene3D" id="2.10.25.10">
    <property type="entry name" value="Laminin"/>
    <property type="match status" value="1"/>
</dbReference>